<name>A0AAD7I6V4_9AGAR</name>
<feature type="compositionally biased region" description="Low complexity" evidence="2">
    <location>
        <begin position="74"/>
        <end position="91"/>
    </location>
</feature>
<dbReference type="Proteomes" id="UP001215280">
    <property type="component" value="Unassembled WGS sequence"/>
</dbReference>
<evidence type="ECO:0000313" key="4">
    <source>
        <dbReference type="Proteomes" id="UP001215280"/>
    </source>
</evidence>
<dbReference type="EMBL" id="JARJLG010000149">
    <property type="protein sequence ID" value="KAJ7736376.1"/>
    <property type="molecule type" value="Genomic_DNA"/>
</dbReference>
<evidence type="ECO:0000256" key="2">
    <source>
        <dbReference type="SAM" id="MobiDB-lite"/>
    </source>
</evidence>
<keyword evidence="4" id="KW-1185">Reference proteome</keyword>
<feature type="compositionally biased region" description="Acidic residues" evidence="2">
    <location>
        <begin position="138"/>
        <end position="148"/>
    </location>
</feature>
<accession>A0AAD7I6V4</accession>
<evidence type="ECO:0000313" key="3">
    <source>
        <dbReference type="EMBL" id="KAJ7736376.1"/>
    </source>
</evidence>
<evidence type="ECO:0000256" key="1">
    <source>
        <dbReference type="SAM" id="Coils"/>
    </source>
</evidence>
<keyword evidence="1" id="KW-0175">Coiled coil</keyword>
<feature type="coiled-coil region" evidence="1">
    <location>
        <begin position="1"/>
        <end position="28"/>
    </location>
</feature>
<feature type="region of interest" description="Disordered" evidence="2">
    <location>
        <begin position="132"/>
        <end position="153"/>
    </location>
</feature>
<comment type="caution">
    <text evidence="3">The sequence shown here is derived from an EMBL/GenBank/DDBJ whole genome shotgun (WGS) entry which is preliminary data.</text>
</comment>
<reference evidence="3" key="1">
    <citation type="submission" date="2023-03" db="EMBL/GenBank/DDBJ databases">
        <title>Massive genome expansion in bonnet fungi (Mycena s.s.) driven by repeated elements and novel gene families across ecological guilds.</title>
        <authorList>
            <consortium name="Lawrence Berkeley National Laboratory"/>
            <person name="Harder C.B."/>
            <person name="Miyauchi S."/>
            <person name="Viragh M."/>
            <person name="Kuo A."/>
            <person name="Thoen E."/>
            <person name="Andreopoulos B."/>
            <person name="Lu D."/>
            <person name="Skrede I."/>
            <person name="Drula E."/>
            <person name="Henrissat B."/>
            <person name="Morin E."/>
            <person name="Kohler A."/>
            <person name="Barry K."/>
            <person name="LaButti K."/>
            <person name="Morin E."/>
            <person name="Salamov A."/>
            <person name="Lipzen A."/>
            <person name="Mereny Z."/>
            <person name="Hegedus B."/>
            <person name="Baldrian P."/>
            <person name="Stursova M."/>
            <person name="Weitz H."/>
            <person name="Taylor A."/>
            <person name="Grigoriev I.V."/>
            <person name="Nagy L.G."/>
            <person name="Martin F."/>
            <person name="Kauserud H."/>
        </authorList>
    </citation>
    <scope>NUCLEOTIDE SEQUENCE</scope>
    <source>
        <strain evidence="3">CBHHK188m</strain>
    </source>
</reference>
<feature type="region of interest" description="Disordered" evidence="2">
    <location>
        <begin position="55"/>
        <end position="98"/>
    </location>
</feature>
<sequence>MQKLKRNRDEVELAITEKAKQYAFLENKIAAFRRAAALEHHQCNQFADNVKTILSAKRKRKRKPETQTAPSHIGSSNETGRGSGRSSTGLLRPRRMRRERARGIPLQWRQVAQTNDYVYAIPCMGLQTLGKRGQTTNECDEPEPELDVEESHCSGGKQFQPISLLAILGQPEYRFPGGIPAAQFDTSEPGAHGRRFDGSRAHVQRRGKLLKRKPISAGWKAKTATPWKPSHELLQMTFAAHVKDGFRIHCDSEDLDAWALSATMGISTSS</sequence>
<organism evidence="3 4">
    <name type="scientific">Mycena maculata</name>
    <dbReference type="NCBI Taxonomy" id="230809"/>
    <lineage>
        <taxon>Eukaryota</taxon>
        <taxon>Fungi</taxon>
        <taxon>Dikarya</taxon>
        <taxon>Basidiomycota</taxon>
        <taxon>Agaricomycotina</taxon>
        <taxon>Agaricomycetes</taxon>
        <taxon>Agaricomycetidae</taxon>
        <taxon>Agaricales</taxon>
        <taxon>Marasmiineae</taxon>
        <taxon>Mycenaceae</taxon>
        <taxon>Mycena</taxon>
    </lineage>
</organism>
<proteinExistence type="predicted"/>
<dbReference type="AlphaFoldDB" id="A0AAD7I6V4"/>
<gene>
    <name evidence="3" type="ORF">DFH07DRAFT_779723</name>
</gene>
<protein>
    <submittedName>
        <fullName evidence="3">Uncharacterized protein</fullName>
    </submittedName>
</protein>